<accession>A0A699XRN6</accession>
<gene>
    <name evidence="1" type="ORF">Tci_934701</name>
</gene>
<name>A0A699XRN6_TANCI</name>
<evidence type="ECO:0000313" key="1">
    <source>
        <dbReference type="EMBL" id="GFD62732.1"/>
    </source>
</evidence>
<proteinExistence type="predicted"/>
<feature type="non-terminal residue" evidence="1">
    <location>
        <position position="57"/>
    </location>
</feature>
<organism evidence="1">
    <name type="scientific">Tanacetum cinerariifolium</name>
    <name type="common">Dalmatian daisy</name>
    <name type="synonym">Chrysanthemum cinerariifolium</name>
    <dbReference type="NCBI Taxonomy" id="118510"/>
    <lineage>
        <taxon>Eukaryota</taxon>
        <taxon>Viridiplantae</taxon>
        <taxon>Streptophyta</taxon>
        <taxon>Embryophyta</taxon>
        <taxon>Tracheophyta</taxon>
        <taxon>Spermatophyta</taxon>
        <taxon>Magnoliopsida</taxon>
        <taxon>eudicotyledons</taxon>
        <taxon>Gunneridae</taxon>
        <taxon>Pentapetalae</taxon>
        <taxon>asterids</taxon>
        <taxon>campanulids</taxon>
        <taxon>Asterales</taxon>
        <taxon>Asteraceae</taxon>
        <taxon>Asteroideae</taxon>
        <taxon>Anthemideae</taxon>
        <taxon>Anthemidinae</taxon>
        <taxon>Tanacetum</taxon>
    </lineage>
</organism>
<dbReference type="EMBL" id="BKCJ011940991">
    <property type="protein sequence ID" value="GFD62732.1"/>
    <property type="molecule type" value="Genomic_DNA"/>
</dbReference>
<sequence>RNVELNVGRLSRIMLGIVGGGIGASPDVVIIAMVEGVIIGVGVSRDTIGEDVVVKID</sequence>
<feature type="non-terminal residue" evidence="1">
    <location>
        <position position="1"/>
    </location>
</feature>
<dbReference type="AlphaFoldDB" id="A0A699XRN6"/>
<protein>
    <submittedName>
        <fullName evidence="1">Uncharacterized protein</fullName>
    </submittedName>
</protein>
<comment type="caution">
    <text evidence="1">The sequence shown here is derived from an EMBL/GenBank/DDBJ whole genome shotgun (WGS) entry which is preliminary data.</text>
</comment>
<reference evidence="1" key="1">
    <citation type="journal article" date="2019" name="Sci. Rep.">
        <title>Draft genome of Tanacetum cinerariifolium, the natural source of mosquito coil.</title>
        <authorList>
            <person name="Yamashiro T."/>
            <person name="Shiraishi A."/>
            <person name="Satake H."/>
            <person name="Nakayama K."/>
        </authorList>
    </citation>
    <scope>NUCLEOTIDE SEQUENCE</scope>
</reference>